<feature type="compositionally biased region" description="Low complexity" evidence="1">
    <location>
        <begin position="7"/>
        <end position="19"/>
    </location>
</feature>
<evidence type="ECO:0000313" key="3">
    <source>
        <dbReference type="WBParaSite" id="PgB11_g025_t05"/>
    </source>
</evidence>
<accession>A0A914ZPJ4</accession>
<feature type="compositionally biased region" description="Polar residues" evidence="1">
    <location>
        <begin position="28"/>
        <end position="64"/>
    </location>
</feature>
<protein>
    <submittedName>
        <fullName evidence="3">Nudix hydrolase domain-containing protein</fullName>
    </submittedName>
</protein>
<dbReference type="AlphaFoldDB" id="A0A914ZPJ4"/>
<evidence type="ECO:0000256" key="1">
    <source>
        <dbReference type="SAM" id="MobiDB-lite"/>
    </source>
</evidence>
<dbReference type="Proteomes" id="UP000887569">
    <property type="component" value="Unplaced"/>
</dbReference>
<sequence length="64" mass="6928">SVEERSSGQASSSGAASSRVPDEHKLRAQSSFTRKQHSQRGTASNRPQRQTVGSESKFLLSNNP</sequence>
<dbReference type="WBParaSite" id="PgB11_g025_t05">
    <property type="protein sequence ID" value="PgB11_g025_t05"/>
    <property type="gene ID" value="PgB11_g025"/>
</dbReference>
<organism evidence="2 3">
    <name type="scientific">Parascaris univalens</name>
    <name type="common">Nematode worm</name>
    <dbReference type="NCBI Taxonomy" id="6257"/>
    <lineage>
        <taxon>Eukaryota</taxon>
        <taxon>Metazoa</taxon>
        <taxon>Ecdysozoa</taxon>
        <taxon>Nematoda</taxon>
        <taxon>Chromadorea</taxon>
        <taxon>Rhabditida</taxon>
        <taxon>Spirurina</taxon>
        <taxon>Ascaridomorpha</taxon>
        <taxon>Ascaridoidea</taxon>
        <taxon>Ascarididae</taxon>
        <taxon>Parascaris</taxon>
    </lineage>
</organism>
<keyword evidence="2" id="KW-1185">Reference proteome</keyword>
<evidence type="ECO:0000313" key="2">
    <source>
        <dbReference type="Proteomes" id="UP000887569"/>
    </source>
</evidence>
<proteinExistence type="predicted"/>
<feature type="region of interest" description="Disordered" evidence="1">
    <location>
        <begin position="1"/>
        <end position="64"/>
    </location>
</feature>
<name>A0A914ZPJ4_PARUN</name>
<reference evidence="3" key="1">
    <citation type="submission" date="2022-11" db="UniProtKB">
        <authorList>
            <consortium name="WormBaseParasite"/>
        </authorList>
    </citation>
    <scope>IDENTIFICATION</scope>
</reference>